<proteinExistence type="predicted"/>
<evidence type="ECO:0008006" key="4">
    <source>
        <dbReference type="Google" id="ProtNLM"/>
    </source>
</evidence>
<evidence type="ECO:0000256" key="1">
    <source>
        <dbReference type="SAM" id="Phobius"/>
    </source>
</evidence>
<accession>A0A1N6US48</accession>
<protein>
    <recommendedName>
        <fullName evidence="4">Zinc-ribbon domain-containing protein</fullName>
    </recommendedName>
</protein>
<organism evidence="2 3">
    <name type="scientific">Haladaptatus litoreus</name>
    <dbReference type="NCBI Taxonomy" id="553468"/>
    <lineage>
        <taxon>Archaea</taxon>
        <taxon>Methanobacteriati</taxon>
        <taxon>Methanobacteriota</taxon>
        <taxon>Stenosarchaea group</taxon>
        <taxon>Halobacteria</taxon>
        <taxon>Halobacteriales</taxon>
        <taxon>Haladaptataceae</taxon>
        <taxon>Haladaptatus</taxon>
    </lineage>
</organism>
<keyword evidence="3" id="KW-1185">Reference proteome</keyword>
<keyword evidence="1" id="KW-1133">Transmembrane helix</keyword>
<sequence>MNCPNCGVDVASDSIYCRDCYRRLSDTVATRPRGITLVCGLVLVSGFLQAVLGYWLLDGGLFATVLGGFALFVAALQFIIVYGLWRFHSWGWKLAVTVYGLDMFFSVGGFSLGDPIGVIKLVLNGVFSSISSRKNIGFESRC</sequence>
<evidence type="ECO:0000313" key="2">
    <source>
        <dbReference type="EMBL" id="SIQ68444.1"/>
    </source>
</evidence>
<dbReference type="AlphaFoldDB" id="A0A1N6US48"/>
<feature type="transmembrane region" description="Helical" evidence="1">
    <location>
        <begin position="61"/>
        <end position="85"/>
    </location>
</feature>
<keyword evidence="1" id="KW-0812">Transmembrane</keyword>
<evidence type="ECO:0000313" key="3">
    <source>
        <dbReference type="Proteomes" id="UP000186914"/>
    </source>
</evidence>
<dbReference type="EMBL" id="FTNO01000001">
    <property type="protein sequence ID" value="SIQ68444.1"/>
    <property type="molecule type" value="Genomic_DNA"/>
</dbReference>
<feature type="transmembrane region" description="Helical" evidence="1">
    <location>
        <begin position="34"/>
        <end position="55"/>
    </location>
</feature>
<gene>
    <name evidence="2" type="ORF">SAMN05421858_0074</name>
</gene>
<name>A0A1N6US48_9EURY</name>
<dbReference type="Proteomes" id="UP000186914">
    <property type="component" value="Unassembled WGS sequence"/>
</dbReference>
<dbReference type="OrthoDB" id="378608at2157"/>
<keyword evidence="1" id="KW-0472">Membrane</keyword>
<reference evidence="3" key="1">
    <citation type="submission" date="2017-01" db="EMBL/GenBank/DDBJ databases">
        <authorList>
            <person name="Varghese N."/>
            <person name="Submissions S."/>
        </authorList>
    </citation>
    <scope>NUCLEOTIDE SEQUENCE [LARGE SCALE GENOMIC DNA]</scope>
    <source>
        <strain evidence="3">CGMCC 1.7737</strain>
    </source>
</reference>
<dbReference type="RefSeq" id="WP_076426994.1">
    <property type="nucleotide sequence ID" value="NZ_FTNO01000001.1"/>
</dbReference>